<sequence>MGVTFARLRNDPRGVWQRGRVPATHAGRCHAATRVVGAAGIPYTARCVWQYREAHGHGAIASVMGGLDEAMTDMNGAGTLAKQEKSRAHRWHARVVTMASLAVCAVSMSCASRVRAPGDWFDAPNVVEPITLDGDFGDWYGITPLLQQRDASPIVAVSAVDSPHYLYLSLSFRDSVNLQAMPGTLHLLFRTGAAGGAGHAVYGVNDVDFAVDFSRLDKVQAGPRGAGMAVRVATEQGLGEFRSPYDLDVAALPSWEADRFEVRIARAPRGWLGHTEHIVHITPVFVTTDSVVHRSPTMPYRLRTVTSTAPRPRIDTIFAPSPGALRVAQWNVSEGSFRKPEMHARLLAAVMPDVVMLDEVYEQVTADSLRRFFDLPALRALGPWQFVLGGSGGRQRTVVAARRRAVRPVESMAAMRYIDGSLDSLRRITPPAGHRLIDIEEAAQISSVGAWVDVHGTETMFVPLDLQSGGYAGSVHDNLRVLQVEAIRRYIRAEIAQRGDFPLVVGGDFNAVGSFRSVRSLIPEPTEHPSLRLAQVLRLAEQSMVTWQSVEAAQFSPGQLDLTLFRGFNQNGGFVFTTEDLSDRLLAKLRMTRETSASVSDHLIVVTDLVR</sequence>
<feature type="domain" description="Endonuclease/exonuclease/phosphatase" evidence="1">
    <location>
        <begin position="328"/>
        <end position="602"/>
    </location>
</feature>
<protein>
    <recommendedName>
        <fullName evidence="1">Endonuclease/exonuclease/phosphatase domain-containing protein</fullName>
    </recommendedName>
</protein>
<evidence type="ECO:0000313" key="3">
    <source>
        <dbReference type="Proteomes" id="UP000264071"/>
    </source>
</evidence>
<dbReference type="InterPro" id="IPR005135">
    <property type="entry name" value="Endo/exonuclease/phosphatase"/>
</dbReference>
<evidence type="ECO:0000313" key="2">
    <source>
        <dbReference type="EMBL" id="HCT57005.1"/>
    </source>
</evidence>
<organism evidence="2 3">
    <name type="scientific">Gemmatimonas aurantiaca</name>
    <dbReference type="NCBI Taxonomy" id="173480"/>
    <lineage>
        <taxon>Bacteria</taxon>
        <taxon>Pseudomonadati</taxon>
        <taxon>Gemmatimonadota</taxon>
        <taxon>Gemmatimonadia</taxon>
        <taxon>Gemmatimonadales</taxon>
        <taxon>Gemmatimonadaceae</taxon>
        <taxon>Gemmatimonas</taxon>
    </lineage>
</organism>
<dbReference type="SUPFAM" id="SSF56219">
    <property type="entry name" value="DNase I-like"/>
    <property type="match status" value="1"/>
</dbReference>
<dbReference type="GO" id="GO:0003824">
    <property type="term" value="F:catalytic activity"/>
    <property type="evidence" value="ECO:0007669"/>
    <property type="project" value="InterPro"/>
</dbReference>
<dbReference type="InterPro" id="IPR036691">
    <property type="entry name" value="Endo/exonu/phosph_ase_sf"/>
</dbReference>
<dbReference type="Gene3D" id="3.60.10.10">
    <property type="entry name" value="Endonuclease/exonuclease/phosphatase"/>
    <property type="match status" value="1"/>
</dbReference>
<dbReference type="Proteomes" id="UP000264071">
    <property type="component" value="Unassembled WGS sequence"/>
</dbReference>
<dbReference type="EMBL" id="DPIY01000006">
    <property type="protein sequence ID" value="HCT57005.1"/>
    <property type="molecule type" value="Genomic_DNA"/>
</dbReference>
<proteinExistence type="predicted"/>
<reference evidence="2 3" key="1">
    <citation type="journal article" date="2018" name="Nat. Biotechnol.">
        <title>A standardized bacterial taxonomy based on genome phylogeny substantially revises the tree of life.</title>
        <authorList>
            <person name="Parks D.H."/>
            <person name="Chuvochina M."/>
            <person name="Waite D.W."/>
            <person name="Rinke C."/>
            <person name="Skarshewski A."/>
            <person name="Chaumeil P.A."/>
            <person name="Hugenholtz P."/>
        </authorList>
    </citation>
    <scope>NUCLEOTIDE SEQUENCE [LARGE SCALE GENOMIC DNA]</scope>
    <source>
        <strain evidence="2">UBA8844</strain>
    </source>
</reference>
<accession>A0A3D4V7E8</accession>
<name>A0A3D4V7E8_9BACT</name>
<dbReference type="Pfam" id="PF03372">
    <property type="entry name" value="Exo_endo_phos"/>
    <property type="match status" value="1"/>
</dbReference>
<dbReference type="AlphaFoldDB" id="A0A3D4V7E8"/>
<comment type="caution">
    <text evidence="2">The sequence shown here is derived from an EMBL/GenBank/DDBJ whole genome shotgun (WGS) entry which is preliminary data.</text>
</comment>
<evidence type="ECO:0000259" key="1">
    <source>
        <dbReference type="Pfam" id="PF03372"/>
    </source>
</evidence>
<gene>
    <name evidence="2" type="ORF">DGD08_07290</name>
</gene>